<name>A0A9Q3KMG8_9BASI</name>
<dbReference type="OrthoDB" id="2684341at2759"/>
<organism evidence="1 2">
    <name type="scientific">Austropuccinia psidii MF-1</name>
    <dbReference type="NCBI Taxonomy" id="1389203"/>
    <lineage>
        <taxon>Eukaryota</taxon>
        <taxon>Fungi</taxon>
        <taxon>Dikarya</taxon>
        <taxon>Basidiomycota</taxon>
        <taxon>Pucciniomycotina</taxon>
        <taxon>Pucciniomycetes</taxon>
        <taxon>Pucciniales</taxon>
        <taxon>Sphaerophragmiaceae</taxon>
        <taxon>Austropuccinia</taxon>
    </lineage>
</organism>
<dbReference type="AlphaFoldDB" id="A0A9Q3KMG8"/>
<comment type="caution">
    <text evidence="1">The sequence shown here is derived from an EMBL/GenBank/DDBJ whole genome shotgun (WGS) entry which is preliminary data.</text>
</comment>
<accession>A0A9Q3KMG8</accession>
<evidence type="ECO:0000313" key="1">
    <source>
        <dbReference type="EMBL" id="MBW0583602.1"/>
    </source>
</evidence>
<reference evidence="1" key="1">
    <citation type="submission" date="2021-03" db="EMBL/GenBank/DDBJ databases">
        <title>Draft genome sequence of rust myrtle Austropuccinia psidii MF-1, a brazilian biotype.</title>
        <authorList>
            <person name="Quecine M.C."/>
            <person name="Pachon D.M.R."/>
            <person name="Bonatelli M.L."/>
            <person name="Correr F.H."/>
            <person name="Franceschini L.M."/>
            <person name="Leite T.F."/>
            <person name="Margarido G.R.A."/>
            <person name="Almeida C.A."/>
            <person name="Ferrarezi J.A."/>
            <person name="Labate C.A."/>
        </authorList>
    </citation>
    <scope>NUCLEOTIDE SEQUENCE</scope>
    <source>
        <strain evidence="1">MF-1</strain>
    </source>
</reference>
<gene>
    <name evidence="1" type="ORF">O181_123317</name>
</gene>
<proteinExistence type="predicted"/>
<dbReference type="Proteomes" id="UP000765509">
    <property type="component" value="Unassembled WGS sequence"/>
</dbReference>
<sequence>MELPPSSYHYSLEELWDEEEEPEEVGTVLKVFPSFNHQYLDVFSKVKAETLPPHRAYTSYRAGGVSTSSWGDLLFIQTRVRYTHSLHSRECRERFHPAKLLFNRSTCPLCQKERWWPPFEC</sequence>
<keyword evidence="2" id="KW-1185">Reference proteome</keyword>
<evidence type="ECO:0000313" key="2">
    <source>
        <dbReference type="Proteomes" id="UP000765509"/>
    </source>
</evidence>
<dbReference type="EMBL" id="AVOT02115602">
    <property type="protein sequence ID" value="MBW0583602.1"/>
    <property type="molecule type" value="Genomic_DNA"/>
</dbReference>
<protein>
    <submittedName>
        <fullName evidence="1">Uncharacterized protein</fullName>
    </submittedName>
</protein>